<evidence type="ECO:0000256" key="2">
    <source>
        <dbReference type="SAM" id="Phobius"/>
    </source>
</evidence>
<dbReference type="InterPro" id="IPR022435">
    <property type="entry name" value="Surface-anchored_actinobac"/>
</dbReference>
<dbReference type="EMBL" id="JABCUV010000002">
    <property type="protein sequence ID" value="NMW92650.1"/>
    <property type="molecule type" value="Genomic_DNA"/>
</dbReference>
<comment type="caution">
    <text evidence="3">The sequence shown here is derived from an EMBL/GenBank/DDBJ whole genome shotgun (WGS) entry which is preliminary data.</text>
</comment>
<evidence type="ECO:0000313" key="4">
    <source>
        <dbReference type="Proteomes" id="UP000582487"/>
    </source>
</evidence>
<feature type="region of interest" description="Disordered" evidence="1">
    <location>
        <begin position="231"/>
        <end position="326"/>
    </location>
</feature>
<gene>
    <name evidence="3" type="ORF">HHJ74_02815</name>
</gene>
<keyword evidence="2" id="KW-1133">Transmembrane helix</keyword>
<dbReference type="NCBIfam" id="NF038134">
    <property type="entry name" value="choice_anch_M"/>
    <property type="match status" value="2"/>
</dbReference>
<evidence type="ECO:0000313" key="3">
    <source>
        <dbReference type="EMBL" id="NMW92650.1"/>
    </source>
</evidence>
<name>A0A848RFK1_9ACTO</name>
<dbReference type="AlphaFoldDB" id="A0A848RFK1"/>
<dbReference type="NCBIfam" id="TIGR03769">
    <property type="entry name" value="P_ac_wall_RPT"/>
    <property type="match status" value="2"/>
</dbReference>
<evidence type="ECO:0000256" key="1">
    <source>
        <dbReference type="SAM" id="MobiDB-lite"/>
    </source>
</evidence>
<feature type="transmembrane region" description="Helical" evidence="2">
    <location>
        <begin position="555"/>
        <end position="575"/>
    </location>
</feature>
<dbReference type="RefSeq" id="WP_169764791.1">
    <property type="nucleotide sequence ID" value="NZ_JABCUV010000002.1"/>
</dbReference>
<keyword evidence="2" id="KW-0472">Membrane</keyword>
<reference evidence="3 4" key="1">
    <citation type="submission" date="2020-04" db="EMBL/GenBank/DDBJ databases">
        <title>Antimicrobial susceptibility and clonality of vaginal-derived multi-drug resistant Mobiluncus isolates in China.</title>
        <authorList>
            <person name="Zhang X."/>
        </authorList>
    </citation>
    <scope>NUCLEOTIDE SEQUENCE [LARGE SCALE GENOMIC DNA]</scope>
    <source>
        <strain evidence="3 4">7</strain>
    </source>
</reference>
<dbReference type="Proteomes" id="UP000582487">
    <property type="component" value="Unassembled WGS sequence"/>
</dbReference>
<proteinExistence type="predicted"/>
<accession>A0A848RFK1</accession>
<evidence type="ECO:0008006" key="5">
    <source>
        <dbReference type="Google" id="ProtNLM"/>
    </source>
</evidence>
<protein>
    <recommendedName>
        <fullName evidence="5">ABC transporter-associated repeat protein</fullName>
    </recommendedName>
</protein>
<organism evidence="3 4">
    <name type="scientific">Mobiluncus mulieris</name>
    <dbReference type="NCBI Taxonomy" id="2052"/>
    <lineage>
        <taxon>Bacteria</taxon>
        <taxon>Bacillati</taxon>
        <taxon>Actinomycetota</taxon>
        <taxon>Actinomycetes</taxon>
        <taxon>Actinomycetales</taxon>
        <taxon>Actinomycetaceae</taxon>
        <taxon>Mobiluncus</taxon>
    </lineage>
</organism>
<keyword evidence="2" id="KW-0812">Transmembrane</keyword>
<sequence length="587" mass="61193">MSTPNPRRSISLRRLKTGVIAIATALPLTILGIPAASAASNSHEMAPNEHTHVNWLFTKAGNYQATFAITVPYQNPTGKTSSSVTTEATLNFQVGAEGTVSSGHYDFGPHLEGDNQVSAKVKNPSGQWQDPGEIWFGLTEAAHRDLPAEICTGLNLSAGCAGWVIPQSQESAIPWLGFNTQDDGVAKLLQGKATFTLTSLSGPGDLHVWQSGFDTAISQVWFAAGGDSTGAFEPSATDSDTPNRDTKDAKLPAGAKAPREKENTPTASPTPTPNTPGKTPEGGQKPSPQPDPAKTTAPPETAGIPAAIGSQLPAGNHPGSEPCYPIPSSQKFTLPLQTHVHPNWIFTQPGNYQVGIRQNARINGTWQSADTILNFTVGGAGNANEGHFDLGAKVENGRLVAALKDDRTPGGTWVDPRSLTFGLGTGSQAKLPAGLEFLAPAGTPVWMIGSTQTSGVPWLGANTQHPSLLQATNEPVSWEMISFRGPNPQARLAVFTSGNFGKIVGQKWFTAPTSAANVGRTASGKYCRLGVGSQAQNANISRVTGGLAATGIGNLTLALAVLAGGIILLGLGMFFQAADRKNAPVAD</sequence>
<feature type="compositionally biased region" description="Basic and acidic residues" evidence="1">
    <location>
        <begin position="241"/>
        <end position="250"/>
    </location>
</feature>